<dbReference type="Pfam" id="PF12849">
    <property type="entry name" value="PBP_like_2"/>
    <property type="match status" value="1"/>
</dbReference>
<dbReference type="Proteomes" id="UP001595904">
    <property type="component" value="Unassembled WGS sequence"/>
</dbReference>
<evidence type="ECO:0000313" key="5">
    <source>
        <dbReference type="Proteomes" id="UP001595904"/>
    </source>
</evidence>
<comment type="similarity">
    <text evidence="1">Belongs to the PstS family.</text>
</comment>
<dbReference type="EMBL" id="JBHSDU010000015">
    <property type="protein sequence ID" value="MFC4313791.1"/>
    <property type="molecule type" value="Genomic_DNA"/>
</dbReference>
<evidence type="ECO:0000259" key="3">
    <source>
        <dbReference type="Pfam" id="PF12849"/>
    </source>
</evidence>
<organism evidence="4 5">
    <name type="scientific">Steroidobacter flavus</name>
    <dbReference type="NCBI Taxonomy" id="1842136"/>
    <lineage>
        <taxon>Bacteria</taxon>
        <taxon>Pseudomonadati</taxon>
        <taxon>Pseudomonadota</taxon>
        <taxon>Gammaproteobacteria</taxon>
        <taxon>Steroidobacterales</taxon>
        <taxon>Steroidobacteraceae</taxon>
        <taxon>Steroidobacter</taxon>
    </lineage>
</organism>
<name>A0ABV8T1J2_9GAMM</name>
<proteinExistence type="inferred from homology"/>
<accession>A0ABV8T1J2</accession>
<dbReference type="Gene3D" id="3.40.190.10">
    <property type="entry name" value="Periplasmic binding protein-like II"/>
    <property type="match status" value="1"/>
</dbReference>
<feature type="domain" description="PBP" evidence="3">
    <location>
        <begin position="106"/>
        <end position="421"/>
    </location>
</feature>
<dbReference type="PANTHER" id="PTHR42996:SF1">
    <property type="entry name" value="PHOSPHATE-BINDING PROTEIN PSTS"/>
    <property type="match status" value="1"/>
</dbReference>
<protein>
    <submittedName>
        <fullName evidence="4">Substrate-binding domain-containing protein</fullName>
    </submittedName>
</protein>
<keyword evidence="2" id="KW-0732">Signal</keyword>
<dbReference type="InterPro" id="IPR024370">
    <property type="entry name" value="PBP_domain"/>
</dbReference>
<gene>
    <name evidence="4" type="ORF">ACFPN2_32255</name>
</gene>
<feature type="signal peptide" evidence="2">
    <location>
        <begin position="1"/>
        <end position="25"/>
    </location>
</feature>
<evidence type="ECO:0000256" key="2">
    <source>
        <dbReference type="SAM" id="SignalP"/>
    </source>
</evidence>
<comment type="caution">
    <text evidence="4">The sequence shown here is derived from an EMBL/GenBank/DDBJ whole genome shotgun (WGS) entry which is preliminary data.</text>
</comment>
<dbReference type="PANTHER" id="PTHR42996">
    <property type="entry name" value="PHOSPHATE-BINDING PROTEIN PSTS"/>
    <property type="match status" value="1"/>
</dbReference>
<feature type="chain" id="PRO_5045456210" evidence="2">
    <location>
        <begin position="26"/>
        <end position="485"/>
    </location>
</feature>
<keyword evidence="5" id="KW-1185">Reference proteome</keyword>
<dbReference type="SUPFAM" id="SSF53850">
    <property type="entry name" value="Periplasmic binding protein-like II"/>
    <property type="match status" value="1"/>
</dbReference>
<evidence type="ECO:0000256" key="1">
    <source>
        <dbReference type="ARBA" id="ARBA00008725"/>
    </source>
</evidence>
<evidence type="ECO:0000313" key="4">
    <source>
        <dbReference type="EMBL" id="MFC4313791.1"/>
    </source>
</evidence>
<sequence length="485" mass="48823">MSMLIKKAISAVVLSAALPTAVVFAADIPLYGGGATLPAVPYVGSTFAPDARLSTELRNLAGPSKAGAGIGSALVPFPGDPLAFLSPMIFDSYMANTVAPYATDRVRLSYCQTGSGTGKSLLTVGSPGVGNGSADLNCGDFNPPGTLGALGGFSSVNDRPNYIGTDAPLSSTDYITNFNAGLNAQKGGLVQVPTLVAAVTLPVRIDGYSSPVNISVADVCRIFKGTITNWNAVTSLSPTGPNLAIRVVSRSDNSGTTYAFSNFLANRCNAAFGGVLPDAPAGTAAVFTNQTYNPTTKLRVDIAASGNSGVVTAVRGQNGAIGYADAGDVFATSTKYALVAGQDPQTNFTGAGLSYLINTLVNTTVTTSNGIPTTTAVPAGQVTSYPGAVVVASPTANVSGGYPIFAVTYLATYARGNNQADQGANANAASALRGLLNFIHGLGTAPAVPAPSLPVGFSYIDLSSPVVSGGTLATAVPNAISQIQN</sequence>
<dbReference type="RefSeq" id="WP_380604425.1">
    <property type="nucleotide sequence ID" value="NZ_JBHSDU010000015.1"/>
</dbReference>
<reference evidence="5" key="1">
    <citation type="journal article" date="2019" name="Int. J. Syst. Evol. Microbiol.">
        <title>The Global Catalogue of Microorganisms (GCM) 10K type strain sequencing project: providing services to taxonomists for standard genome sequencing and annotation.</title>
        <authorList>
            <consortium name="The Broad Institute Genomics Platform"/>
            <consortium name="The Broad Institute Genome Sequencing Center for Infectious Disease"/>
            <person name="Wu L."/>
            <person name="Ma J."/>
        </authorList>
    </citation>
    <scope>NUCLEOTIDE SEQUENCE [LARGE SCALE GENOMIC DNA]</scope>
    <source>
        <strain evidence="5">CGMCC 1.10759</strain>
    </source>
</reference>
<dbReference type="InterPro" id="IPR050962">
    <property type="entry name" value="Phosphate-bind_PstS"/>
</dbReference>